<accession>A0A0D2G2W7</accession>
<keyword evidence="1" id="KW-0175">Coiled coil</keyword>
<dbReference type="AlphaFoldDB" id="A0A0D2G2W7"/>
<evidence type="ECO:0000313" key="2">
    <source>
        <dbReference type="EMBL" id="KIX08892.1"/>
    </source>
</evidence>
<proteinExistence type="predicted"/>
<sequence length="63" mass="7343">MLRVTLVAKRELEQYLEQEVYELQKNLDDAEAEKEEELQGLFSGGWSAFLGPDDGPYEEDYWA</sequence>
<dbReference type="Proteomes" id="UP000053617">
    <property type="component" value="Unassembled WGS sequence"/>
</dbReference>
<dbReference type="HOGENOM" id="CLU_2887012_0_0_1"/>
<gene>
    <name evidence="2" type="ORF">Z518_03549</name>
</gene>
<name>A0A0D2G2W7_9EURO</name>
<dbReference type="RefSeq" id="XP_013276028.1">
    <property type="nucleotide sequence ID" value="XM_013420574.1"/>
</dbReference>
<evidence type="ECO:0000256" key="1">
    <source>
        <dbReference type="SAM" id="Coils"/>
    </source>
</evidence>
<feature type="coiled-coil region" evidence="1">
    <location>
        <begin position="13"/>
        <end position="40"/>
    </location>
</feature>
<keyword evidence="3" id="KW-1185">Reference proteome</keyword>
<dbReference type="VEuPathDB" id="FungiDB:Z518_03549"/>
<evidence type="ECO:0000313" key="3">
    <source>
        <dbReference type="Proteomes" id="UP000053617"/>
    </source>
</evidence>
<reference evidence="2 3" key="1">
    <citation type="submission" date="2015-01" db="EMBL/GenBank/DDBJ databases">
        <title>The Genome Sequence of Rhinocladiella mackenzie CBS 650.93.</title>
        <authorList>
            <consortium name="The Broad Institute Genomics Platform"/>
            <person name="Cuomo C."/>
            <person name="de Hoog S."/>
            <person name="Gorbushina A."/>
            <person name="Stielow B."/>
            <person name="Teixiera M."/>
            <person name="Abouelleil A."/>
            <person name="Chapman S.B."/>
            <person name="Priest M."/>
            <person name="Young S.K."/>
            <person name="Wortman J."/>
            <person name="Nusbaum C."/>
            <person name="Birren B."/>
        </authorList>
    </citation>
    <scope>NUCLEOTIDE SEQUENCE [LARGE SCALE GENOMIC DNA]</scope>
    <source>
        <strain evidence="2 3">CBS 650.93</strain>
    </source>
</reference>
<dbReference type="GeneID" id="25291620"/>
<protein>
    <submittedName>
        <fullName evidence="2">Uncharacterized protein</fullName>
    </submittedName>
</protein>
<organism evidence="2 3">
    <name type="scientific">Rhinocladiella mackenziei CBS 650.93</name>
    <dbReference type="NCBI Taxonomy" id="1442369"/>
    <lineage>
        <taxon>Eukaryota</taxon>
        <taxon>Fungi</taxon>
        <taxon>Dikarya</taxon>
        <taxon>Ascomycota</taxon>
        <taxon>Pezizomycotina</taxon>
        <taxon>Eurotiomycetes</taxon>
        <taxon>Chaetothyriomycetidae</taxon>
        <taxon>Chaetothyriales</taxon>
        <taxon>Herpotrichiellaceae</taxon>
        <taxon>Rhinocladiella</taxon>
    </lineage>
</organism>
<dbReference type="EMBL" id="KN847476">
    <property type="protein sequence ID" value="KIX08892.1"/>
    <property type="molecule type" value="Genomic_DNA"/>
</dbReference>